<evidence type="ECO:0000313" key="2">
    <source>
        <dbReference type="EMBL" id="ROO88896.1"/>
    </source>
</evidence>
<organism evidence="2 3">
    <name type="scientific">Actinocorallia herbida</name>
    <dbReference type="NCBI Taxonomy" id="58109"/>
    <lineage>
        <taxon>Bacteria</taxon>
        <taxon>Bacillati</taxon>
        <taxon>Actinomycetota</taxon>
        <taxon>Actinomycetes</taxon>
        <taxon>Streptosporangiales</taxon>
        <taxon>Thermomonosporaceae</taxon>
        <taxon>Actinocorallia</taxon>
    </lineage>
</organism>
<sequence length="209" mass="21845">MLLRIRVRLPDRPGSLGKVARTLGAAGADVVQLSVLEQDGGRALDDFTVSWPTGLSADRLIAGLDAVPGVQVEGLWPTLEPQGLHPDVALIGQLAVTHADGLMILADALPGILSADWAGVVHVPSGKLVHASPGGETAEAPADLEPLRLRAFQAADGTQFGFVPLPAIDMAVLVARSNAPEFHTSEMYRLEQLVHAAQAVLGDRLSLLG</sequence>
<protein>
    <recommendedName>
        <fullName evidence="1">ACT domain-containing protein</fullName>
    </recommendedName>
</protein>
<dbReference type="OrthoDB" id="5243606at2"/>
<proteinExistence type="predicted"/>
<dbReference type="Gene3D" id="3.30.70.260">
    <property type="match status" value="1"/>
</dbReference>
<dbReference type="Pfam" id="PF01842">
    <property type="entry name" value="ACT"/>
    <property type="match status" value="1"/>
</dbReference>
<reference evidence="2 3" key="1">
    <citation type="submission" date="2018-11" db="EMBL/GenBank/DDBJ databases">
        <title>Sequencing the genomes of 1000 actinobacteria strains.</title>
        <authorList>
            <person name="Klenk H.-P."/>
        </authorList>
    </citation>
    <scope>NUCLEOTIDE SEQUENCE [LARGE SCALE GENOMIC DNA]</scope>
    <source>
        <strain evidence="2 3">DSM 44254</strain>
    </source>
</reference>
<dbReference type="SUPFAM" id="SSF55021">
    <property type="entry name" value="ACT-like"/>
    <property type="match status" value="1"/>
</dbReference>
<dbReference type="Proteomes" id="UP000272400">
    <property type="component" value="Unassembled WGS sequence"/>
</dbReference>
<dbReference type="AlphaFoldDB" id="A0A3N1D611"/>
<dbReference type="PROSITE" id="PS51671">
    <property type="entry name" value="ACT"/>
    <property type="match status" value="1"/>
</dbReference>
<dbReference type="InterPro" id="IPR045865">
    <property type="entry name" value="ACT-like_dom_sf"/>
</dbReference>
<evidence type="ECO:0000313" key="3">
    <source>
        <dbReference type="Proteomes" id="UP000272400"/>
    </source>
</evidence>
<dbReference type="RefSeq" id="WP_123668079.1">
    <property type="nucleotide sequence ID" value="NZ_RJKE01000001.1"/>
</dbReference>
<dbReference type="InterPro" id="IPR002912">
    <property type="entry name" value="ACT_dom"/>
</dbReference>
<evidence type="ECO:0000259" key="1">
    <source>
        <dbReference type="PROSITE" id="PS51671"/>
    </source>
</evidence>
<name>A0A3N1D611_9ACTN</name>
<accession>A0A3N1D611</accession>
<gene>
    <name evidence="2" type="ORF">EDD29_6580</name>
</gene>
<feature type="domain" description="ACT" evidence="1">
    <location>
        <begin position="4"/>
        <end position="77"/>
    </location>
</feature>
<dbReference type="EMBL" id="RJKE01000001">
    <property type="protein sequence ID" value="ROO88896.1"/>
    <property type="molecule type" value="Genomic_DNA"/>
</dbReference>
<comment type="caution">
    <text evidence="2">The sequence shown here is derived from an EMBL/GenBank/DDBJ whole genome shotgun (WGS) entry which is preliminary data.</text>
</comment>
<keyword evidence="3" id="KW-1185">Reference proteome</keyword>